<keyword evidence="3" id="KW-1185">Reference proteome</keyword>
<feature type="transmembrane region" description="Helical" evidence="1">
    <location>
        <begin position="14"/>
        <end position="36"/>
    </location>
</feature>
<reference evidence="2 3" key="1">
    <citation type="journal article" date="2018" name="Sci. Rep.">
        <title>Genomic signatures of local adaptation to the degree of environmental predictability in rotifers.</title>
        <authorList>
            <person name="Franch-Gras L."/>
            <person name="Hahn C."/>
            <person name="Garcia-Roger E.M."/>
            <person name="Carmona M.J."/>
            <person name="Serra M."/>
            <person name="Gomez A."/>
        </authorList>
    </citation>
    <scope>NUCLEOTIDE SEQUENCE [LARGE SCALE GENOMIC DNA]</scope>
    <source>
        <strain evidence="2">HYR1</strain>
    </source>
</reference>
<keyword evidence="1" id="KW-0812">Transmembrane</keyword>
<organism evidence="2 3">
    <name type="scientific">Brachionus plicatilis</name>
    <name type="common">Marine rotifer</name>
    <name type="synonym">Brachionus muelleri</name>
    <dbReference type="NCBI Taxonomy" id="10195"/>
    <lineage>
        <taxon>Eukaryota</taxon>
        <taxon>Metazoa</taxon>
        <taxon>Spiralia</taxon>
        <taxon>Gnathifera</taxon>
        <taxon>Rotifera</taxon>
        <taxon>Eurotatoria</taxon>
        <taxon>Monogononta</taxon>
        <taxon>Pseudotrocha</taxon>
        <taxon>Ploima</taxon>
        <taxon>Brachionidae</taxon>
        <taxon>Brachionus</taxon>
    </lineage>
</organism>
<dbReference type="EMBL" id="REGN01001851">
    <property type="protein sequence ID" value="RNA32091.1"/>
    <property type="molecule type" value="Genomic_DNA"/>
</dbReference>
<accession>A0A3M7S8I9</accession>
<evidence type="ECO:0000313" key="3">
    <source>
        <dbReference type="Proteomes" id="UP000276133"/>
    </source>
</evidence>
<keyword evidence="1" id="KW-1133">Transmembrane helix</keyword>
<sequence length="60" mass="7316">MSKKHMCSTCYDKVISTMIFIIFIHIRTFVYIWTNFGNHKIDSNKKEIRKNNINKIKMKY</sequence>
<evidence type="ECO:0000313" key="2">
    <source>
        <dbReference type="EMBL" id="RNA32091.1"/>
    </source>
</evidence>
<protein>
    <submittedName>
        <fullName evidence="2">Uncharacterized protein</fullName>
    </submittedName>
</protein>
<keyword evidence="1" id="KW-0472">Membrane</keyword>
<dbReference type="AlphaFoldDB" id="A0A3M7S8I9"/>
<proteinExistence type="predicted"/>
<comment type="caution">
    <text evidence="2">The sequence shown here is derived from an EMBL/GenBank/DDBJ whole genome shotgun (WGS) entry which is preliminary data.</text>
</comment>
<name>A0A3M7S8I9_BRAPC</name>
<gene>
    <name evidence="2" type="ORF">BpHYR1_023245</name>
</gene>
<dbReference type="Proteomes" id="UP000276133">
    <property type="component" value="Unassembled WGS sequence"/>
</dbReference>
<evidence type="ECO:0000256" key="1">
    <source>
        <dbReference type="SAM" id="Phobius"/>
    </source>
</evidence>